<dbReference type="EMBL" id="LXQA010003979">
    <property type="protein sequence ID" value="MCH82647.1"/>
    <property type="molecule type" value="Genomic_DNA"/>
</dbReference>
<proteinExistence type="predicted"/>
<protein>
    <recommendedName>
        <fullName evidence="3">Retrotransposon gag domain-containing protein</fullName>
    </recommendedName>
</protein>
<accession>A0A392M5H6</accession>
<dbReference type="AlphaFoldDB" id="A0A392M5H6"/>
<comment type="caution">
    <text evidence="1">The sequence shown here is derived from an EMBL/GenBank/DDBJ whole genome shotgun (WGS) entry which is preliminary data.</text>
</comment>
<keyword evidence="2" id="KW-1185">Reference proteome</keyword>
<evidence type="ECO:0008006" key="3">
    <source>
        <dbReference type="Google" id="ProtNLM"/>
    </source>
</evidence>
<dbReference type="Proteomes" id="UP000265520">
    <property type="component" value="Unassembled WGS sequence"/>
</dbReference>
<organism evidence="1 2">
    <name type="scientific">Trifolium medium</name>
    <dbReference type="NCBI Taxonomy" id="97028"/>
    <lineage>
        <taxon>Eukaryota</taxon>
        <taxon>Viridiplantae</taxon>
        <taxon>Streptophyta</taxon>
        <taxon>Embryophyta</taxon>
        <taxon>Tracheophyta</taxon>
        <taxon>Spermatophyta</taxon>
        <taxon>Magnoliopsida</taxon>
        <taxon>eudicotyledons</taxon>
        <taxon>Gunneridae</taxon>
        <taxon>Pentapetalae</taxon>
        <taxon>rosids</taxon>
        <taxon>fabids</taxon>
        <taxon>Fabales</taxon>
        <taxon>Fabaceae</taxon>
        <taxon>Papilionoideae</taxon>
        <taxon>50 kb inversion clade</taxon>
        <taxon>NPAAA clade</taxon>
        <taxon>Hologalegina</taxon>
        <taxon>IRL clade</taxon>
        <taxon>Trifolieae</taxon>
        <taxon>Trifolium</taxon>
    </lineage>
</organism>
<evidence type="ECO:0000313" key="2">
    <source>
        <dbReference type="Proteomes" id="UP000265520"/>
    </source>
</evidence>
<reference evidence="1 2" key="1">
    <citation type="journal article" date="2018" name="Front. Plant Sci.">
        <title>Red Clover (Trifolium pratense) and Zigzag Clover (T. medium) - A Picture of Genomic Similarities and Differences.</title>
        <authorList>
            <person name="Dluhosova J."/>
            <person name="Istvanek J."/>
            <person name="Nedelnik J."/>
            <person name="Repkova J."/>
        </authorList>
    </citation>
    <scope>NUCLEOTIDE SEQUENCE [LARGE SCALE GENOMIC DNA]</scope>
    <source>
        <strain evidence="2">cv. 10/8</strain>
        <tissue evidence="1">Leaf</tissue>
    </source>
</reference>
<gene>
    <name evidence="1" type="ORF">A2U01_0003458</name>
</gene>
<sequence>MVDFVLIKERTLPSTWEPHSPIAPLEVEAHDFSINTSLITLVQNNAFSGGKDENAPQHLVRFLEHCDTFKRQGLPDEVVRLNLFPQSLKGDARIWFDCLQPILSHHGMI</sequence>
<evidence type="ECO:0000313" key="1">
    <source>
        <dbReference type="EMBL" id="MCH82647.1"/>
    </source>
</evidence>
<name>A0A392M5H6_9FABA</name>